<dbReference type="Pfam" id="PF02984">
    <property type="entry name" value="Cyclin_C"/>
    <property type="match status" value="1"/>
</dbReference>
<feature type="region of interest" description="Disordered" evidence="8">
    <location>
        <begin position="752"/>
        <end position="932"/>
    </location>
</feature>
<evidence type="ECO:0000256" key="2">
    <source>
        <dbReference type="ARBA" id="ARBA00022618"/>
    </source>
</evidence>
<dbReference type="FunFam" id="1.10.472.10:FF:000001">
    <property type="entry name" value="G2/mitotic-specific cyclin"/>
    <property type="match status" value="1"/>
</dbReference>
<keyword evidence="5" id="KW-0131">Cell cycle</keyword>
<dbReference type="InParanoid" id="A0A1X7V5H9"/>
<dbReference type="SMART" id="SM01332">
    <property type="entry name" value="Cyclin_C"/>
    <property type="match status" value="1"/>
</dbReference>
<feature type="region of interest" description="Disordered" evidence="8">
    <location>
        <begin position="78"/>
        <end position="108"/>
    </location>
</feature>
<dbReference type="InterPro" id="IPR006671">
    <property type="entry name" value="Cyclin_N"/>
</dbReference>
<protein>
    <recommendedName>
        <fullName evidence="9">Calponin-homology (CH) domain-containing protein</fullName>
    </recommendedName>
</protein>
<evidence type="ECO:0000259" key="9">
    <source>
        <dbReference type="PROSITE" id="PS50021"/>
    </source>
</evidence>
<name>A0A1X7V5H9_AMPQE</name>
<dbReference type="Gene3D" id="1.10.472.10">
    <property type="entry name" value="Cyclin-like"/>
    <property type="match status" value="2"/>
</dbReference>
<dbReference type="SMART" id="SM00369">
    <property type="entry name" value="LRR_TYP"/>
    <property type="match status" value="3"/>
</dbReference>
<evidence type="ECO:0000256" key="7">
    <source>
        <dbReference type="SAM" id="Coils"/>
    </source>
</evidence>
<keyword evidence="3" id="KW-0677">Repeat</keyword>
<evidence type="ECO:0000313" key="10">
    <source>
        <dbReference type="EnsemblMetazoa" id="Aqu2.1.35074_001"/>
    </source>
</evidence>
<evidence type="ECO:0000256" key="6">
    <source>
        <dbReference type="RuleBase" id="RU000383"/>
    </source>
</evidence>
<feature type="compositionally biased region" description="Polar residues" evidence="8">
    <location>
        <begin position="809"/>
        <end position="823"/>
    </location>
</feature>
<dbReference type="InterPro" id="IPR004367">
    <property type="entry name" value="Cyclin_C-dom"/>
</dbReference>
<dbReference type="CDD" id="cd21205">
    <property type="entry name" value="CH_LRCH"/>
    <property type="match status" value="1"/>
</dbReference>
<dbReference type="eggNOG" id="KOG0653">
    <property type="taxonomic scope" value="Eukaryota"/>
</dbReference>
<evidence type="ECO:0000256" key="8">
    <source>
        <dbReference type="SAM" id="MobiDB-lite"/>
    </source>
</evidence>
<dbReference type="EnsemblMetazoa" id="Aqu2.1.35074_001">
    <property type="protein sequence ID" value="Aqu2.1.35074_001"/>
    <property type="gene ID" value="Aqu2.1.35074"/>
</dbReference>
<reference evidence="10" key="1">
    <citation type="submission" date="2017-05" db="UniProtKB">
        <authorList>
            <consortium name="EnsemblMetazoa"/>
        </authorList>
    </citation>
    <scope>IDENTIFICATION</scope>
</reference>
<dbReference type="OrthoDB" id="5590282at2759"/>
<keyword evidence="4 6" id="KW-0195">Cyclin</keyword>
<feature type="compositionally biased region" description="Basic and acidic residues" evidence="8">
    <location>
        <begin position="914"/>
        <end position="930"/>
    </location>
</feature>
<dbReference type="Gene3D" id="3.80.10.10">
    <property type="entry name" value="Ribonuclease Inhibitor"/>
    <property type="match status" value="1"/>
</dbReference>
<dbReference type="Gene3D" id="1.10.418.10">
    <property type="entry name" value="Calponin-like domain"/>
    <property type="match status" value="1"/>
</dbReference>
<feature type="coiled-coil region" evidence="7">
    <location>
        <begin position="1138"/>
        <end position="1165"/>
    </location>
</feature>
<dbReference type="SUPFAM" id="SSF52058">
    <property type="entry name" value="L domain-like"/>
    <property type="match status" value="1"/>
</dbReference>
<evidence type="ECO:0000256" key="1">
    <source>
        <dbReference type="ARBA" id="ARBA00022614"/>
    </source>
</evidence>
<dbReference type="Pfam" id="PF00307">
    <property type="entry name" value="CH"/>
    <property type="match status" value="1"/>
</dbReference>
<dbReference type="InterPro" id="IPR001611">
    <property type="entry name" value="Leu-rich_rpt"/>
</dbReference>
<dbReference type="InterPro" id="IPR001715">
    <property type="entry name" value="CH_dom"/>
</dbReference>
<evidence type="ECO:0000256" key="4">
    <source>
        <dbReference type="ARBA" id="ARBA00023127"/>
    </source>
</evidence>
<dbReference type="Pfam" id="PF00134">
    <property type="entry name" value="Cyclin_N"/>
    <property type="match status" value="1"/>
</dbReference>
<keyword evidence="7" id="KW-0175">Coiled coil</keyword>
<dbReference type="SUPFAM" id="SSF47576">
    <property type="entry name" value="Calponin-homology domain, CH-domain"/>
    <property type="match status" value="1"/>
</dbReference>
<feature type="domain" description="Calponin-homology (CH)" evidence="9">
    <location>
        <begin position="1149"/>
        <end position="1258"/>
    </location>
</feature>
<organism evidence="10">
    <name type="scientific">Amphimedon queenslandica</name>
    <name type="common">Sponge</name>
    <dbReference type="NCBI Taxonomy" id="400682"/>
    <lineage>
        <taxon>Eukaryota</taxon>
        <taxon>Metazoa</taxon>
        <taxon>Porifera</taxon>
        <taxon>Demospongiae</taxon>
        <taxon>Heteroscleromorpha</taxon>
        <taxon>Haplosclerida</taxon>
        <taxon>Niphatidae</taxon>
        <taxon>Amphimedon</taxon>
    </lineage>
</organism>
<dbReference type="CDD" id="cd20510">
    <property type="entry name" value="CYCLIN_CCNB3_rpt2"/>
    <property type="match status" value="1"/>
</dbReference>
<accession>A0A1X7V5H9</accession>
<dbReference type="PROSITE" id="PS50021">
    <property type="entry name" value="CH"/>
    <property type="match status" value="1"/>
</dbReference>
<comment type="similarity">
    <text evidence="6">Belongs to the cyclin family.</text>
</comment>
<dbReference type="SMART" id="SM00364">
    <property type="entry name" value="LRR_BAC"/>
    <property type="match status" value="6"/>
</dbReference>
<dbReference type="InterPro" id="IPR039361">
    <property type="entry name" value="Cyclin"/>
</dbReference>
<dbReference type="PROSITE" id="PS00292">
    <property type="entry name" value="CYCLINS"/>
    <property type="match status" value="1"/>
</dbReference>
<dbReference type="InterPro" id="IPR036915">
    <property type="entry name" value="Cyclin-like_sf"/>
</dbReference>
<feature type="region of interest" description="Disordered" evidence="8">
    <location>
        <begin position="1"/>
        <end position="65"/>
    </location>
</feature>
<dbReference type="PROSITE" id="PS51450">
    <property type="entry name" value="LRR"/>
    <property type="match status" value="1"/>
</dbReference>
<dbReference type="SMART" id="SM00385">
    <property type="entry name" value="CYCLIN"/>
    <property type="match status" value="2"/>
</dbReference>
<dbReference type="SUPFAM" id="SSF47954">
    <property type="entry name" value="Cyclin-like"/>
    <property type="match status" value="2"/>
</dbReference>
<proteinExistence type="inferred from homology"/>
<feature type="compositionally biased region" description="Basic and acidic residues" evidence="8">
    <location>
        <begin position="874"/>
        <end position="888"/>
    </location>
</feature>
<feature type="region of interest" description="Disordered" evidence="8">
    <location>
        <begin position="1038"/>
        <end position="1135"/>
    </location>
</feature>
<dbReference type="PANTHER" id="PTHR10177">
    <property type="entry name" value="CYCLINS"/>
    <property type="match status" value="1"/>
</dbReference>
<feature type="compositionally biased region" description="Low complexity" evidence="8">
    <location>
        <begin position="753"/>
        <end position="779"/>
    </location>
</feature>
<keyword evidence="2" id="KW-0132">Cell division</keyword>
<dbReference type="InterPro" id="IPR013763">
    <property type="entry name" value="Cyclin-like_dom"/>
</dbReference>
<evidence type="ECO:0000256" key="3">
    <source>
        <dbReference type="ARBA" id="ARBA00022737"/>
    </source>
</evidence>
<dbReference type="InterPro" id="IPR032675">
    <property type="entry name" value="LRR_dom_sf"/>
</dbReference>
<dbReference type="GO" id="GO:0051301">
    <property type="term" value="P:cell division"/>
    <property type="evidence" value="ECO:0007669"/>
    <property type="project" value="UniProtKB-KW"/>
</dbReference>
<dbReference type="InterPro" id="IPR048258">
    <property type="entry name" value="Cyclins_cyclin-box"/>
</dbReference>
<dbReference type="SMART" id="SM00033">
    <property type="entry name" value="CH"/>
    <property type="match status" value="1"/>
</dbReference>
<dbReference type="CDD" id="cd20508">
    <property type="entry name" value="CYCLIN_CCNB3_rpt1"/>
    <property type="match status" value="1"/>
</dbReference>
<keyword evidence="1" id="KW-0433">Leucine-rich repeat</keyword>
<evidence type="ECO:0000256" key="5">
    <source>
        <dbReference type="ARBA" id="ARBA00023306"/>
    </source>
</evidence>
<dbReference type="STRING" id="400682.A0A1X7V5H9"/>
<dbReference type="InterPro" id="IPR036872">
    <property type="entry name" value="CH_dom_sf"/>
</dbReference>
<sequence length="1259" mass="140568">MERAKRTSSLKALQAIKENSHAGRNAAKLKKIESEALAINPTKRHSSPTAFHPPEPKRNPLGNVTNVSTNITIKPKQELTSISDNEDLYEQAPRRSKRLLRKNSSSPIPEEPLALTDSLICSESLDTTPMTDVQNVLRATTLDDKLEESQLWKDIDEAESHDPLFSSEYAPDIYQYMREREVKFKVSSYLDHQPLINSSMRSILIDWLVEVQENFELFHETLYLAVKIVDRYLEKKEVKKEYLQLVGATSMLIAAKFEELSPPLVDDFIYLCDDAYQHDELLSMERNILATLEYDVNAPVAYRFLRRLARAAGADMETHTLARYICESTLQEYEFVSDDPSHIAGAAMYLSIRMKGLGGWTPTLQHYSQYEASNLLPMVQRLNDLISRPAGNTSTVRSKYSHDLLSMAIERQHRPIDKEFEEADYSGILDISARKLRLFPNIGDDVYDPLEIFTAVVSGNRFDKFPKQLLRCENLVSLNLHNNSLRSIPEEIIRYCELKELYISRNFIQALPASIVSMGKLTLLAANNNRLTDLPSDIGKMKSLKNLDVSCNDLVDLPSSIVDMLSLTHLNIRRNEIRTLPDGLHKVPLSFLDVSANMLTRLPPSLRYLNTLTVFHCQDNPLEWPPAQTCIRGINHVFKFLQEIEKYGGDQVSMGRDESLLRKRNKIKKASRPISDASTLSGSGSDFGERSFVDEMTNLVQSAFGSDGMSLSTGAAPRGGNALKYYSNYSYEERSPYRNVKMKEEQLARYNYRSQSPGPSGRNSQQQQQQQPAVNSSQSGSHYGTLPRTNRGGGGGAEVTIETEEVSYRRSTVASTSAHNRISSPVFPDRVLRAHSSEPNSSSSDRDKLYPPGKPVDYIPQGSSTPDHHHSRHHYDSSEEKEDDRGGGDRPNTPPSREGSVTPTPEDLDQEEPSTPKEAKSQYPRPKLEEMTQELGSISDLEGLASSLGVSIEEPSSCHDLFQKWLEDNPTYTWSEVLVALNKMGESSLALEIDKKYKLSSFDLQAANTSTASCNTPQHQSAGKQVSFSVNVSEIPRDTIPSLSSEDDISEGRDQSLSPSVTSDDVAVEDMEGEPPPSPLSPISPTHSEKPKGPEPPPKPKTKDTSTTWPRQKGQGGPQKRKKDVFKVIGKQDPNFTVRRQQANMQQEMEKIQSVKKDIEELLGTKLADDLGESISDGVLLCHLVNKLHPSTISTIHEPKGTEPLSAPKQTMNVAAFLAACKKLGVEETIVCSAGEILEYKDPVRVTGCIRGLLDTVSV</sequence>
<dbReference type="InterPro" id="IPR003591">
    <property type="entry name" value="Leu-rich_rpt_typical-subtyp"/>
</dbReference>
<dbReference type="eggNOG" id="KOG0532">
    <property type="taxonomic scope" value="Eukaryota"/>
</dbReference>
<dbReference type="AlphaFoldDB" id="A0A1X7V5H9"/>